<dbReference type="OrthoDB" id="168235at2759"/>
<dbReference type="CDD" id="cd00201">
    <property type="entry name" value="WW"/>
    <property type="match status" value="1"/>
</dbReference>
<dbReference type="GO" id="GO:0045490">
    <property type="term" value="P:pectin catabolic process"/>
    <property type="evidence" value="ECO:0007669"/>
    <property type="project" value="TreeGrafter"/>
</dbReference>
<dbReference type="InterPro" id="IPR001202">
    <property type="entry name" value="WW_dom"/>
</dbReference>
<keyword evidence="5" id="KW-0964">Secreted</keyword>
<dbReference type="GO" id="GO:0005576">
    <property type="term" value="C:extracellular region"/>
    <property type="evidence" value="ECO:0007669"/>
    <property type="project" value="UniProtKB-SubCell"/>
</dbReference>
<comment type="catalytic activity">
    <reaction evidence="1">
        <text>Eliminative cleavage of (1-&gt;4)-alpha-D-galacturonan to give oligosaccharides with 4-deoxy-alpha-D-galact-4-enuronosyl groups at their non-reducing ends.</text>
        <dbReference type="EC" id="4.2.2.2"/>
    </reaction>
</comment>
<evidence type="ECO:0000256" key="8">
    <source>
        <dbReference type="ARBA" id="ARBA00023239"/>
    </source>
</evidence>
<evidence type="ECO:0000256" key="9">
    <source>
        <dbReference type="ARBA" id="ARBA00039895"/>
    </source>
</evidence>
<gene>
    <name evidence="11" type="ORF">PHYBOEH_007367</name>
</gene>
<keyword evidence="7" id="KW-0106">Calcium</keyword>
<keyword evidence="12" id="KW-1185">Reference proteome</keyword>
<dbReference type="InterPro" id="IPR004898">
    <property type="entry name" value="Pectate_lyase_PlyH/PlyE-like"/>
</dbReference>
<name>A0A8T1WCM9_9STRA</name>
<dbReference type="Pfam" id="PF00397">
    <property type="entry name" value="WW"/>
    <property type="match status" value="1"/>
</dbReference>
<dbReference type="Proteomes" id="UP000693981">
    <property type="component" value="Unassembled WGS sequence"/>
</dbReference>
<evidence type="ECO:0000259" key="10">
    <source>
        <dbReference type="PROSITE" id="PS50020"/>
    </source>
</evidence>
<dbReference type="PANTHER" id="PTHR33407:SF9">
    <property type="entry name" value="PECTATE LYASE F-RELATED"/>
    <property type="match status" value="1"/>
</dbReference>
<dbReference type="EMBL" id="JAGDFL010000400">
    <property type="protein sequence ID" value="KAG7389803.1"/>
    <property type="molecule type" value="Genomic_DNA"/>
</dbReference>
<evidence type="ECO:0000256" key="6">
    <source>
        <dbReference type="ARBA" id="ARBA00022729"/>
    </source>
</evidence>
<reference evidence="11" key="1">
    <citation type="submission" date="2021-02" db="EMBL/GenBank/DDBJ databases">
        <authorList>
            <person name="Palmer J.M."/>
        </authorList>
    </citation>
    <scope>NUCLEOTIDE SEQUENCE</scope>
    <source>
        <strain evidence="11">SCRP23</strain>
    </source>
</reference>
<keyword evidence="6" id="KW-0732">Signal</keyword>
<comment type="cofactor">
    <cofactor evidence="2">
        <name>Ca(2+)</name>
        <dbReference type="ChEBI" id="CHEBI:29108"/>
    </cofactor>
</comment>
<comment type="subcellular location">
    <subcellularLocation>
        <location evidence="3">Secreted</location>
    </subcellularLocation>
</comment>
<accession>A0A8T1WCM9</accession>
<evidence type="ECO:0000256" key="5">
    <source>
        <dbReference type="ARBA" id="ARBA00022525"/>
    </source>
</evidence>
<evidence type="ECO:0000256" key="2">
    <source>
        <dbReference type="ARBA" id="ARBA00001913"/>
    </source>
</evidence>
<dbReference type="GO" id="GO:0030570">
    <property type="term" value="F:pectate lyase activity"/>
    <property type="evidence" value="ECO:0007669"/>
    <property type="project" value="UniProtKB-EC"/>
</dbReference>
<evidence type="ECO:0000313" key="12">
    <source>
        <dbReference type="Proteomes" id="UP000693981"/>
    </source>
</evidence>
<dbReference type="PANTHER" id="PTHR33407">
    <property type="entry name" value="PECTATE LYASE F-RELATED"/>
    <property type="match status" value="1"/>
</dbReference>
<evidence type="ECO:0000256" key="4">
    <source>
        <dbReference type="ARBA" id="ARBA00012272"/>
    </source>
</evidence>
<sequence>MPQLQKRRDEEDNLVEDIPVAMFLVEFSLDPRRTVWISHSLAERLWEWKRLKLLARSERAAQRQRAAEYKKEWQERQVRLRKQEEDAAAAAEIQAQAAEVDTIAAAYSAWPTPAAEPNLYYDYEAPANAEAWTGYDAAYTTDYSATYQDYGYSSATTTALEASGLVDSGSYYPFDSSAVDSSNWCGTDYDSVSAEQQSADYCQWSEDWEEVFDPSSNQSYYVNRVTNETAWQLPS</sequence>
<evidence type="ECO:0000256" key="7">
    <source>
        <dbReference type="ARBA" id="ARBA00022837"/>
    </source>
</evidence>
<dbReference type="AlphaFoldDB" id="A0A8T1WCM9"/>
<organism evidence="11 12">
    <name type="scientific">Phytophthora boehmeriae</name>
    <dbReference type="NCBI Taxonomy" id="109152"/>
    <lineage>
        <taxon>Eukaryota</taxon>
        <taxon>Sar</taxon>
        <taxon>Stramenopiles</taxon>
        <taxon>Oomycota</taxon>
        <taxon>Peronosporomycetes</taxon>
        <taxon>Peronosporales</taxon>
        <taxon>Peronosporaceae</taxon>
        <taxon>Phytophthora</taxon>
    </lineage>
</organism>
<evidence type="ECO:0000256" key="3">
    <source>
        <dbReference type="ARBA" id="ARBA00004613"/>
    </source>
</evidence>
<keyword evidence="8" id="KW-0456">Lyase</keyword>
<evidence type="ECO:0000313" key="11">
    <source>
        <dbReference type="EMBL" id="KAG7389803.1"/>
    </source>
</evidence>
<dbReference type="EC" id="4.2.2.2" evidence="4"/>
<evidence type="ECO:0000256" key="1">
    <source>
        <dbReference type="ARBA" id="ARBA00000695"/>
    </source>
</evidence>
<proteinExistence type="predicted"/>
<protein>
    <recommendedName>
        <fullName evidence="9">Probable pectate lyase F</fullName>
        <ecNumber evidence="4">4.2.2.2</ecNumber>
    </recommendedName>
</protein>
<feature type="domain" description="WW" evidence="10">
    <location>
        <begin position="208"/>
        <end position="235"/>
    </location>
</feature>
<comment type="caution">
    <text evidence="11">The sequence shown here is derived from an EMBL/GenBank/DDBJ whole genome shotgun (WGS) entry which is preliminary data.</text>
</comment>
<dbReference type="PROSITE" id="PS50020">
    <property type="entry name" value="WW_DOMAIN_2"/>
    <property type="match status" value="1"/>
</dbReference>